<evidence type="ECO:0000256" key="7">
    <source>
        <dbReference type="ARBA" id="ARBA00022840"/>
    </source>
</evidence>
<reference evidence="12" key="1">
    <citation type="submission" date="2021-01" db="EMBL/GenBank/DDBJ databases">
        <title>Whole genome shotgun sequence of Actinoplanes nipponensis NBRC 14063.</title>
        <authorList>
            <person name="Komaki H."/>
            <person name="Tamura T."/>
        </authorList>
    </citation>
    <scope>NUCLEOTIDE SEQUENCE</scope>
    <source>
        <strain evidence="12">NBRC 14063</strain>
    </source>
</reference>
<keyword evidence="9" id="KW-0472">Membrane</keyword>
<name>A0A919JBN3_9ACTN</name>
<dbReference type="SUPFAM" id="SSF55874">
    <property type="entry name" value="ATPase domain of HSP90 chaperone/DNA topoisomerase II/histidine kinase"/>
    <property type="match status" value="1"/>
</dbReference>
<keyword evidence="6" id="KW-0418">Kinase</keyword>
<evidence type="ECO:0000256" key="5">
    <source>
        <dbReference type="ARBA" id="ARBA00022741"/>
    </source>
</evidence>
<keyword evidence="3" id="KW-0597">Phosphoprotein</keyword>
<feature type="transmembrane region" description="Helical" evidence="9">
    <location>
        <begin position="199"/>
        <end position="219"/>
    </location>
</feature>
<evidence type="ECO:0000256" key="1">
    <source>
        <dbReference type="ARBA" id="ARBA00000085"/>
    </source>
</evidence>
<dbReference type="Pfam" id="PF02518">
    <property type="entry name" value="HATPase_c"/>
    <property type="match status" value="1"/>
</dbReference>
<feature type="domain" description="Histidine kinase/HSP90-like ATPase" evidence="10">
    <location>
        <begin position="496"/>
        <end position="577"/>
    </location>
</feature>
<comment type="caution">
    <text evidence="12">The sequence shown here is derived from an EMBL/GenBank/DDBJ whole genome shotgun (WGS) entry which is preliminary data.</text>
</comment>
<evidence type="ECO:0000256" key="4">
    <source>
        <dbReference type="ARBA" id="ARBA00022679"/>
    </source>
</evidence>
<dbReference type="EC" id="2.7.13.3" evidence="2"/>
<dbReference type="InterPro" id="IPR011712">
    <property type="entry name" value="Sig_transdc_His_kin_sub3_dim/P"/>
</dbReference>
<evidence type="ECO:0000256" key="6">
    <source>
        <dbReference type="ARBA" id="ARBA00022777"/>
    </source>
</evidence>
<dbReference type="Gene3D" id="1.20.5.1930">
    <property type="match status" value="1"/>
</dbReference>
<dbReference type="InterPro" id="IPR036890">
    <property type="entry name" value="HATPase_C_sf"/>
</dbReference>
<dbReference type="Gene3D" id="3.30.565.10">
    <property type="entry name" value="Histidine kinase-like ATPase, C-terminal domain"/>
    <property type="match status" value="1"/>
</dbReference>
<accession>A0A919JBN3</accession>
<dbReference type="GO" id="GO:0046983">
    <property type="term" value="F:protein dimerization activity"/>
    <property type="evidence" value="ECO:0007669"/>
    <property type="project" value="InterPro"/>
</dbReference>
<evidence type="ECO:0000313" key="13">
    <source>
        <dbReference type="Proteomes" id="UP000647172"/>
    </source>
</evidence>
<feature type="domain" description="Signal transduction histidine kinase subgroup 3 dimerisation and phosphoacceptor" evidence="11">
    <location>
        <begin position="390"/>
        <end position="458"/>
    </location>
</feature>
<keyword evidence="8" id="KW-0902">Two-component regulatory system</keyword>
<dbReference type="AlphaFoldDB" id="A0A919JBN3"/>
<feature type="transmembrane region" description="Helical" evidence="9">
    <location>
        <begin position="77"/>
        <end position="101"/>
    </location>
</feature>
<dbReference type="GO" id="GO:0005524">
    <property type="term" value="F:ATP binding"/>
    <property type="evidence" value="ECO:0007669"/>
    <property type="project" value="UniProtKB-KW"/>
</dbReference>
<keyword evidence="9" id="KW-0812">Transmembrane</keyword>
<organism evidence="12 13">
    <name type="scientific">Actinoplanes nipponensis</name>
    <dbReference type="NCBI Taxonomy" id="135950"/>
    <lineage>
        <taxon>Bacteria</taxon>
        <taxon>Bacillati</taxon>
        <taxon>Actinomycetota</taxon>
        <taxon>Actinomycetes</taxon>
        <taxon>Micromonosporales</taxon>
        <taxon>Micromonosporaceae</taxon>
        <taxon>Actinoplanes</taxon>
    </lineage>
</organism>
<comment type="catalytic activity">
    <reaction evidence="1">
        <text>ATP + protein L-histidine = ADP + protein N-phospho-L-histidine.</text>
        <dbReference type="EC" id="2.7.13.3"/>
    </reaction>
</comment>
<feature type="transmembrane region" description="Helical" evidence="9">
    <location>
        <begin position="168"/>
        <end position="187"/>
    </location>
</feature>
<dbReference type="Pfam" id="PF07730">
    <property type="entry name" value="HisKA_3"/>
    <property type="match status" value="1"/>
</dbReference>
<dbReference type="GO" id="GO:0000155">
    <property type="term" value="F:phosphorelay sensor kinase activity"/>
    <property type="evidence" value="ECO:0007669"/>
    <property type="project" value="InterPro"/>
</dbReference>
<dbReference type="EMBL" id="BOMQ01000011">
    <property type="protein sequence ID" value="GIE47411.1"/>
    <property type="molecule type" value="Genomic_DNA"/>
</dbReference>
<dbReference type="GO" id="GO:0016020">
    <property type="term" value="C:membrane"/>
    <property type="evidence" value="ECO:0007669"/>
    <property type="project" value="InterPro"/>
</dbReference>
<evidence type="ECO:0000259" key="11">
    <source>
        <dbReference type="Pfam" id="PF07730"/>
    </source>
</evidence>
<gene>
    <name evidence="12" type="ORF">Ani05nite_09450</name>
</gene>
<dbReference type="PANTHER" id="PTHR24421:SF10">
    <property type="entry name" value="NITRATE_NITRITE SENSOR PROTEIN NARQ"/>
    <property type="match status" value="1"/>
</dbReference>
<dbReference type="InterPro" id="IPR003594">
    <property type="entry name" value="HATPase_dom"/>
</dbReference>
<evidence type="ECO:0000256" key="3">
    <source>
        <dbReference type="ARBA" id="ARBA00022553"/>
    </source>
</evidence>
<evidence type="ECO:0000256" key="2">
    <source>
        <dbReference type="ARBA" id="ARBA00012438"/>
    </source>
</evidence>
<dbReference type="Proteomes" id="UP000647172">
    <property type="component" value="Unassembled WGS sequence"/>
</dbReference>
<feature type="transmembrane region" description="Helical" evidence="9">
    <location>
        <begin position="113"/>
        <end position="131"/>
    </location>
</feature>
<keyword evidence="5" id="KW-0547">Nucleotide-binding</keyword>
<evidence type="ECO:0000313" key="12">
    <source>
        <dbReference type="EMBL" id="GIE47411.1"/>
    </source>
</evidence>
<dbReference type="CDD" id="cd16917">
    <property type="entry name" value="HATPase_UhpB-NarQ-NarX-like"/>
    <property type="match status" value="1"/>
</dbReference>
<evidence type="ECO:0000256" key="9">
    <source>
        <dbReference type="SAM" id="Phobius"/>
    </source>
</evidence>
<keyword evidence="13" id="KW-1185">Reference proteome</keyword>
<sequence length="579" mass="60921">MAAAAVAAVAVGLCGAWAYARTGATAGDLGRDLTVGWSFAGAGLIAWWRRPANGTGRLMVLEGITWFLGNFQAGGPALLVGLSAWFEALNLAVLAHLVLAFPEGRLTDRSSRLVARAGYGLVLAGGLLRAITYDPRADAGATYLTCPDCGVNALLVAPAARLFTTVDLTYRALGGALAVACAVLVVRRWRAGTQPRRRALLPAVLSLFFVVVFVVWDIVLRLLFPARAATVPGALLIASDLGQAAVPVAFLVGLLRLRLRRAAVGHLVLEIGPDPSLARLRDALARVLDDPSVQLGLWRPELARYVEPDGGPLPLTPAPGRSVTPVAHRGQRSAVLVHDPALDDDEALLPAVSAALRLMLDNAWLHSEVTERLAEARAASSRLVQAADSERRRLERDLHDGAQVRLLTALMALQRVDVRLRQSDDTMLRDTVAEAGRELRQALTELRELAHGIHPGVLARDGLGPAVVAVAERSALPVVVAVEAVRCPPVIEATAYYTICEALANATKHARARAVTITVRHDAGVLVVEVADDGVGGADLSRGTGLRGLTDRLAAVGGALGVVSPAGAGTRIRAELPCG</sequence>
<keyword evidence="9" id="KW-1133">Transmembrane helix</keyword>
<evidence type="ECO:0000256" key="8">
    <source>
        <dbReference type="ARBA" id="ARBA00023012"/>
    </source>
</evidence>
<dbReference type="PANTHER" id="PTHR24421">
    <property type="entry name" value="NITRATE/NITRITE SENSOR PROTEIN NARX-RELATED"/>
    <property type="match status" value="1"/>
</dbReference>
<keyword evidence="7" id="KW-0067">ATP-binding</keyword>
<dbReference type="InterPro" id="IPR050482">
    <property type="entry name" value="Sensor_HK_TwoCompSys"/>
</dbReference>
<keyword evidence="4" id="KW-0808">Transferase</keyword>
<protein>
    <recommendedName>
        <fullName evidence="2">histidine kinase</fullName>
        <ecNumber evidence="2">2.7.13.3</ecNumber>
    </recommendedName>
</protein>
<proteinExistence type="predicted"/>
<feature type="transmembrane region" description="Helical" evidence="9">
    <location>
        <begin position="231"/>
        <end position="255"/>
    </location>
</feature>
<dbReference type="RefSeq" id="WP_203765445.1">
    <property type="nucleotide sequence ID" value="NZ_BOMQ01000011.1"/>
</dbReference>
<evidence type="ECO:0000259" key="10">
    <source>
        <dbReference type="Pfam" id="PF02518"/>
    </source>
</evidence>